<evidence type="ECO:0000313" key="2">
    <source>
        <dbReference type="Proteomes" id="UP001304895"/>
    </source>
</evidence>
<name>A0AAN6UCF0_9PEZI</name>
<sequence>MVTHEPRYQRCISYQSRRIPFAVRHFHSCFFPILPCDNCLATRGFGGGGRARQCWDGGPDSRTVVVSRSQHTHAVAATTYLPTLQLKLRLLAGVKQTAFFETSIQSHSLPCVCCAVSGSQSQLHRRLANDQVRQKPEASASFGTVNHGTFSTFSPRGARRGRCPGIESTMHVSGDPSAGCLVTILKVSRLVA</sequence>
<dbReference type="EMBL" id="MU853436">
    <property type="protein sequence ID" value="KAK4130437.1"/>
    <property type="molecule type" value="Genomic_DNA"/>
</dbReference>
<reference evidence="1" key="2">
    <citation type="submission" date="2023-05" db="EMBL/GenBank/DDBJ databases">
        <authorList>
            <consortium name="Lawrence Berkeley National Laboratory"/>
            <person name="Steindorff A."/>
            <person name="Hensen N."/>
            <person name="Bonometti L."/>
            <person name="Westerberg I."/>
            <person name="Brannstrom I.O."/>
            <person name="Guillou S."/>
            <person name="Cros-Aarteil S."/>
            <person name="Calhoun S."/>
            <person name="Haridas S."/>
            <person name="Kuo A."/>
            <person name="Mondo S."/>
            <person name="Pangilinan J."/>
            <person name="Riley R."/>
            <person name="Labutti K."/>
            <person name="Andreopoulos B."/>
            <person name="Lipzen A."/>
            <person name="Chen C."/>
            <person name="Yanf M."/>
            <person name="Daum C."/>
            <person name="Ng V."/>
            <person name="Clum A."/>
            <person name="Ohm R."/>
            <person name="Martin F."/>
            <person name="Silar P."/>
            <person name="Natvig D."/>
            <person name="Lalanne C."/>
            <person name="Gautier V."/>
            <person name="Ament-Velasquez S.L."/>
            <person name="Kruys A."/>
            <person name="Hutchinson M.I."/>
            <person name="Powell A.J."/>
            <person name="Barry K."/>
            <person name="Miller A.N."/>
            <person name="Grigoriev I.V."/>
            <person name="Debuchy R."/>
            <person name="Gladieux P."/>
            <person name="Thoren M.H."/>
            <person name="Johannesson H."/>
        </authorList>
    </citation>
    <scope>NUCLEOTIDE SEQUENCE</scope>
    <source>
        <strain evidence="1">CBS 123565</strain>
    </source>
</reference>
<comment type="caution">
    <text evidence="1">The sequence shown here is derived from an EMBL/GenBank/DDBJ whole genome shotgun (WGS) entry which is preliminary data.</text>
</comment>
<accession>A0AAN6UCF0</accession>
<proteinExistence type="predicted"/>
<keyword evidence="2" id="KW-1185">Reference proteome</keyword>
<gene>
    <name evidence="1" type="ORF">BT67DRAFT_219286</name>
</gene>
<evidence type="ECO:0000313" key="1">
    <source>
        <dbReference type="EMBL" id="KAK4130437.1"/>
    </source>
</evidence>
<protein>
    <submittedName>
        <fullName evidence="1">Uncharacterized protein</fullName>
    </submittedName>
</protein>
<dbReference type="AlphaFoldDB" id="A0AAN6UCF0"/>
<reference evidence="1" key="1">
    <citation type="journal article" date="2023" name="Mol. Phylogenet. Evol.">
        <title>Genome-scale phylogeny and comparative genomics of the fungal order Sordariales.</title>
        <authorList>
            <person name="Hensen N."/>
            <person name="Bonometti L."/>
            <person name="Westerberg I."/>
            <person name="Brannstrom I.O."/>
            <person name="Guillou S."/>
            <person name="Cros-Aarteil S."/>
            <person name="Calhoun S."/>
            <person name="Haridas S."/>
            <person name="Kuo A."/>
            <person name="Mondo S."/>
            <person name="Pangilinan J."/>
            <person name="Riley R."/>
            <person name="LaButti K."/>
            <person name="Andreopoulos B."/>
            <person name="Lipzen A."/>
            <person name="Chen C."/>
            <person name="Yan M."/>
            <person name="Daum C."/>
            <person name="Ng V."/>
            <person name="Clum A."/>
            <person name="Steindorff A."/>
            <person name="Ohm R.A."/>
            <person name="Martin F."/>
            <person name="Silar P."/>
            <person name="Natvig D.O."/>
            <person name="Lalanne C."/>
            <person name="Gautier V."/>
            <person name="Ament-Velasquez S.L."/>
            <person name="Kruys A."/>
            <person name="Hutchinson M.I."/>
            <person name="Powell A.J."/>
            <person name="Barry K."/>
            <person name="Miller A.N."/>
            <person name="Grigoriev I.V."/>
            <person name="Debuchy R."/>
            <person name="Gladieux P."/>
            <person name="Hiltunen Thoren M."/>
            <person name="Johannesson H."/>
        </authorList>
    </citation>
    <scope>NUCLEOTIDE SEQUENCE</scope>
    <source>
        <strain evidence="1">CBS 123565</strain>
    </source>
</reference>
<dbReference type="Proteomes" id="UP001304895">
    <property type="component" value="Unassembled WGS sequence"/>
</dbReference>
<organism evidence="1 2">
    <name type="scientific">Trichocladium antarcticum</name>
    <dbReference type="NCBI Taxonomy" id="1450529"/>
    <lineage>
        <taxon>Eukaryota</taxon>
        <taxon>Fungi</taxon>
        <taxon>Dikarya</taxon>
        <taxon>Ascomycota</taxon>
        <taxon>Pezizomycotina</taxon>
        <taxon>Sordariomycetes</taxon>
        <taxon>Sordariomycetidae</taxon>
        <taxon>Sordariales</taxon>
        <taxon>Chaetomiaceae</taxon>
        <taxon>Trichocladium</taxon>
    </lineage>
</organism>